<proteinExistence type="predicted"/>
<reference evidence="2 3" key="1">
    <citation type="submission" date="2024-01" db="EMBL/GenBank/DDBJ databases">
        <title>The genomes of 5 underutilized Papilionoideae crops provide insights into root nodulation and disease resistanc.</title>
        <authorList>
            <person name="Yuan L."/>
        </authorList>
    </citation>
    <scope>NUCLEOTIDE SEQUENCE [LARGE SCALE GENOMIC DNA]</scope>
    <source>
        <strain evidence="2">ZHUSHIDOU_FW_LH</strain>
        <tissue evidence="2">Leaf</tissue>
    </source>
</reference>
<evidence type="ECO:0000313" key="2">
    <source>
        <dbReference type="EMBL" id="KAK7273031.1"/>
    </source>
</evidence>
<accession>A0AAN9FET8</accession>
<dbReference type="EMBL" id="JAYWIO010000003">
    <property type="protein sequence ID" value="KAK7273031.1"/>
    <property type="molecule type" value="Genomic_DNA"/>
</dbReference>
<dbReference type="AlphaFoldDB" id="A0AAN9FET8"/>
<organism evidence="2 3">
    <name type="scientific">Crotalaria pallida</name>
    <name type="common">Smooth rattlebox</name>
    <name type="synonym">Crotalaria striata</name>
    <dbReference type="NCBI Taxonomy" id="3830"/>
    <lineage>
        <taxon>Eukaryota</taxon>
        <taxon>Viridiplantae</taxon>
        <taxon>Streptophyta</taxon>
        <taxon>Embryophyta</taxon>
        <taxon>Tracheophyta</taxon>
        <taxon>Spermatophyta</taxon>
        <taxon>Magnoliopsida</taxon>
        <taxon>eudicotyledons</taxon>
        <taxon>Gunneridae</taxon>
        <taxon>Pentapetalae</taxon>
        <taxon>rosids</taxon>
        <taxon>fabids</taxon>
        <taxon>Fabales</taxon>
        <taxon>Fabaceae</taxon>
        <taxon>Papilionoideae</taxon>
        <taxon>50 kb inversion clade</taxon>
        <taxon>genistoids sensu lato</taxon>
        <taxon>core genistoids</taxon>
        <taxon>Crotalarieae</taxon>
        <taxon>Crotalaria</taxon>
    </lineage>
</organism>
<name>A0AAN9FET8_CROPI</name>
<sequence>MSQIGGELGFVEAESEGELGFIEIESGGELGTRVRRGRHWLKLKLESIRGEPSPSSSPPVGVSSSIEKTLCTYAFANSYYDFDSRFLSPMQANSSLEQGISDNTSPPTHATSCPPPATRPSASGTFPPTP</sequence>
<dbReference type="Proteomes" id="UP001372338">
    <property type="component" value="Unassembled WGS sequence"/>
</dbReference>
<feature type="compositionally biased region" description="Polar residues" evidence="1">
    <location>
        <begin position="120"/>
        <end position="130"/>
    </location>
</feature>
<comment type="caution">
    <text evidence="2">The sequence shown here is derived from an EMBL/GenBank/DDBJ whole genome shotgun (WGS) entry which is preliminary data.</text>
</comment>
<evidence type="ECO:0000313" key="3">
    <source>
        <dbReference type="Proteomes" id="UP001372338"/>
    </source>
</evidence>
<gene>
    <name evidence="2" type="ORF">RIF29_14077</name>
</gene>
<keyword evidence="3" id="KW-1185">Reference proteome</keyword>
<protein>
    <submittedName>
        <fullName evidence="2">Uncharacterized protein</fullName>
    </submittedName>
</protein>
<feature type="compositionally biased region" description="Polar residues" evidence="1">
    <location>
        <begin position="93"/>
        <end position="111"/>
    </location>
</feature>
<feature type="region of interest" description="Disordered" evidence="1">
    <location>
        <begin position="93"/>
        <end position="130"/>
    </location>
</feature>
<evidence type="ECO:0000256" key="1">
    <source>
        <dbReference type="SAM" id="MobiDB-lite"/>
    </source>
</evidence>